<dbReference type="KEGG" id="sqz:FQU76_03300"/>
<name>A0A5B8JDD9_9ACTN</name>
<evidence type="ECO:0000313" key="1">
    <source>
        <dbReference type="EMBL" id="QDY75700.1"/>
    </source>
</evidence>
<dbReference type="OrthoDB" id="516973at2"/>
<proteinExistence type="predicted"/>
<reference evidence="1 2" key="1">
    <citation type="submission" date="2019-07" db="EMBL/GenBank/DDBJ databases">
        <authorList>
            <person name="Zhu P."/>
        </authorList>
    </citation>
    <scope>NUCLEOTIDE SEQUENCE [LARGE SCALE GENOMIC DNA]</scope>
    <source>
        <strain evidence="1 2">SSL-25</strain>
    </source>
</reference>
<dbReference type="RefSeq" id="WP_146479010.1">
    <property type="nucleotide sequence ID" value="NZ_CP042266.1"/>
</dbReference>
<keyword evidence="2" id="KW-1185">Reference proteome</keyword>
<dbReference type="EMBL" id="CP042266">
    <property type="protein sequence ID" value="QDY75700.1"/>
    <property type="molecule type" value="Genomic_DNA"/>
</dbReference>
<organism evidence="1 2">
    <name type="scientific">Streptomyces qinzhouensis</name>
    <dbReference type="NCBI Taxonomy" id="2599401"/>
    <lineage>
        <taxon>Bacteria</taxon>
        <taxon>Bacillati</taxon>
        <taxon>Actinomycetota</taxon>
        <taxon>Actinomycetes</taxon>
        <taxon>Kitasatosporales</taxon>
        <taxon>Streptomycetaceae</taxon>
        <taxon>Streptomyces</taxon>
    </lineage>
</organism>
<accession>A0A5B8JDD9</accession>
<evidence type="ECO:0000313" key="2">
    <source>
        <dbReference type="Proteomes" id="UP000320580"/>
    </source>
</evidence>
<dbReference type="Proteomes" id="UP000320580">
    <property type="component" value="Chromosome"/>
</dbReference>
<gene>
    <name evidence="1" type="ORF">FQU76_03300</name>
</gene>
<dbReference type="AlphaFoldDB" id="A0A5B8JDD9"/>
<protein>
    <submittedName>
        <fullName evidence="1">Uncharacterized protein</fullName>
    </submittedName>
</protein>
<sequence>MTTPVPAASVRLVRPQDMLVVDFDFHNLRPDPGADPPQLRRIDPALPCVVVVRFETQHVTEQTVYESEPDRPVPGAIAARAVGPSRIAFTVPETVKTIPYSEAGLLRWWQWVMRVVPGAGRPGALDTDLLVVDWLHLTPEQFATWDHAEGPVEHAGRTELWHTRLAARGPRGRPDPASVPTVRVVAADEPGSPAEARLFGALHPEGFDYRQLVTLTNPPEPDAAPVDAALLALSAAGATLDLDGRWEPSTTPGLNLRHWEHHAWQGRDNKVILEQYGFLVPFGHRALLFTETKRTFDGTTGVAYLEQRRFVRITEPVKEYPGAYGLPFGGRSLPFTRVAIEGPVPPVLPRGPEPLLPGRPETGFWIQSLDTGADVAFVLRARDQAGREIRFTAPLGFVPHDVGIRSPEPGTVLRELIDAYGGFDRVTGDARDPRRSVELAGQELGYTAEADPGTATHPTQRLFWGLQGPPGPLDPRADSPLFFPRMLAAEARLPTVDTFYGPGAAFVFGYDEKYLRDGFAGNPGEVYMRVRDSVASLASGADKPVERLVLNSSSTGGFVTPNFEVGGLSRALGAVGGKIESVDRLRDEGTIAGKAYFDLKNQLNQAVLFGATFLANVLPDNAAGTEFAPKIKKQTTYPKRPKDGLPDTTKLPDGHLMSIKYSTPLVDFGPFRAVVGNSRAKLDLEIVNKVNYAAGSNTNTVSGKISLFELRLVDPAFQFIGVVFKDFEFSFDHDGGPSFKPNVDAVRFYGPLAFVGAFQDYISDAFKDVSVFGLRLKTYLEITYTEVRVGVTFGLPDIDIGPVLRITNCFLTAGIIVPFQRKPVRAAFGFAREDEKFNVTVYGFGGGGFLTIEISEKRLEKIEGAVEATYTLAFDFARIATGLARIAIGVYFKLERADEEDKEAKDEVVLRGYVRATGRLSVLGLISIMAEFYADLQYRQLGHESAVTAHVRVTVSIDILFFHVSVALEFFYNLKGSISDESLAAGRGSRRALAAGDEPTGFGDLMSREDWEQYCAAFAG</sequence>